<sequence length="251" mass="27737">MNGTPVGILGLVCGDESDVLFGEGMNNINASSSTNSGGTNGVSTYMDINFASNLRNDSFCSTLEIAMQSSFATRTAWFMLKPFLLGRIPYNPDTPLTRSLLQQVYPRFKITPTNVHYKTMLFHCKGYDCKITVQKGVKISLMLRSNLQANGTFEALALLGRLDEPWAFIRHAIRNTMQNNPWINLLKNVLINPQLAAVVTPELIGSGLSPDILLDLLKDGWQVPLQMIDRAVLSVTSIIKVCILTLSTVFH</sequence>
<organism evidence="1 2">
    <name type="scientific">Eptatretus burgeri</name>
    <name type="common">Inshore hagfish</name>
    <dbReference type="NCBI Taxonomy" id="7764"/>
    <lineage>
        <taxon>Eukaryota</taxon>
        <taxon>Metazoa</taxon>
        <taxon>Chordata</taxon>
        <taxon>Craniata</taxon>
        <taxon>Vertebrata</taxon>
        <taxon>Cyclostomata</taxon>
        <taxon>Myxini</taxon>
        <taxon>Myxiniformes</taxon>
        <taxon>Myxinidae</taxon>
        <taxon>Eptatretinae</taxon>
        <taxon>Eptatretus</taxon>
    </lineage>
</organism>
<dbReference type="Ensembl" id="ENSEBUT00000009629.1">
    <property type="protein sequence ID" value="ENSEBUP00000009110.1"/>
    <property type="gene ID" value="ENSEBUG00000005892.1"/>
</dbReference>
<evidence type="ECO:0000313" key="2">
    <source>
        <dbReference type="Proteomes" id="UP000694388"/>
    </source>
</evidence>
<name>A0A8C4Q2P7_EPTBU</name>
<evidence type="ECO:0000313" key="1">
    <source>
        <dbReference type="Ensembl" id="ENSEBUP00000009110.1"/>
    </source>
</evidence>
<keyword evidence="2" id="KW-1185">Reference proteome</keyword>
<accession>A0A8C4Q2P7</accession>
<proteinExistence type="predicted"/>
<dbReference type="Proteomes" id="UP000694388">
    <property type="component" value="Unplaced"/>
</dbReference>
<protein>
    <submittedName>
        <fullName evidence="1">Uncharacterized protein</fullName>
    </submittedName>
</protein>
<dbReference type="AlphaFoldDB" id="A0A8C4Q2P7"/>
<reference evidence="1" key="1">
    <citation type="submission" date="2025-08" db="UniProtKB">
        <authorList>
            <consortium name="Ensembl"/>
        </authorList>
    </citation>
    <scope>IDENTIFICATION</scope>
</reference>
<reference evidence="1" key="2">
    <citation type="submission" date="2025-09" db="UniProtKB">
        <authorList>
            <consortium name="Ensembl"/>
        </authorList>
    </citation>
    <scope>IDENTIFICATION</scope>
</reference>